<feature type="region of interest" description="Disordered" evidence="4">
    <location>
        <begin position="163"/>
        <end position="197"/>
    </location>
</feature>
<dbReference type="PANTHER" id="PTHR14369:SF0">
    <property type="entry name" value="SURFEIT LOCUS PROTEIN 6"/>
    <property type="match status" value="1"/>
</dbReference>
<dbReference type="GO" id="GO:0003723">
    <property type="term" value="F:RNA binding"/>
    <property type="evidence" value="ECO:0007669"/>
    <property type="project" value="TreeGrafter"/>
</dbReference>
<dbReference type="PANTHER" id="PTHR14369">
    <property type="entry name" value="SURFEIT LOCUS PROTEIN 6"/>
    <property type="match status" value="1"/>
</dbReference>
<evidence type="ECO:0000259" key="6">
    <source>
        <dbReference type="Pfam" id="PF15459"/>
    </source>
</evidence>
<feature type="compositionally biased region" description="Basic and acidic residues" evidence="4">
    <location>
        <begin position="398"/>
        <end position="409"/>
    </location>
</feature>
<feature type="domain" description="Ribosomal RNA-processing protein 14 N-terminal" evidence="6">
    <location>
        <begin position="8"/>
        <end position="58"/>
    </location>
</feature>
<organism evidence="7 8">
    <name type="scientific">[Candida] arabinofermentans NRRL YB-2248</name>
    <dbReference type="NCBI Taxonomy" id="983967"/>
    <lineage>
        <taxon>Eukaryota</taxon>
        <taxon>Fungi</taxon>
        <taxon>Dikarya</taxon>
        <taxon>Ascomycota</taxon>
        <taxon>Saccharomycotina</taxon>
        <taxon>Pichiomycetes</taxon>
        <taxon>Pichiales</taxon>
        <taxon>Pichiaceae</taxon>
        <taxon>Ogataea</taxon>
        <taxon>Ogataea/Candida clade</taxon>
    </lineage>
</organism>
<sequence>MSNSLEDRLKAHSNAFDGLLSLIPAKYYYDEETSNQWQQKKKSKEELKSNKRMKLDPESSKDSTAKQVMNNIAKDAKPVVLPGQKKIQTPQPQTVEQGEDEEDSDESVGYGSEELSADEDDEEEEENKTKKDSKNDEDELIPSNVTMIFNDEGDALEDTIQQKKLQQERSKVENLKNGKTKKLKKELSAEEKKEREENLAKLRAKLSEKISTLKEKRKAPGTKVPGAATSRQQILEERRKKDELRKSQKELRKKRDIEEVDDNSSSEEENEDEDNKSKKFESNVMFSNIEFANGERATSDLSSTRKIGSKKGPSNNDIKAHLKKIEMEKAKLSLLDSVEKEKLDEKNKWNKALAKVQGLKMKDDEKLLKKALRRKESQKRKSEREWIERKQIVADTIKAKSDRREENLRIRRQNKGKDRKHQTKQLRTFKGIAKPKRAGFEGKFKSGKGGSNGSKGGSKGKKN</sequence>
<feature type="compositionally biased region" description="Acidic residues" evidence="4">
    <location>
        <begin position="258"/>
        <end position="274"/>
    </location>
</feature>
<feature type="compositionally biased region" description="Polar residues" evidence="4">
    <location>
        <begin position="86"/>
        <end position="95"/>
    </location>
</feature>
<dbReference type="InterPro" id="IPR007019">
    <property type="entry name" value="SURF6"/>
</dbReference>
<evidence type="ECO:0000256" key="3">
    <source>
        <dbReference type="ARBA" id="ARBA00023242"/>
    </source>
</evidence>
<evidence type="ECO:0000259" key="5">
    <source>
        <dbReference type="Pfam" id="PF04935"/>
    </source>
</evidence>
<feature type="compositionally biased region" description="Acidic residues" evidence="4">
    <location>
        <begin position="115"/>
        <end position="126"/>
    </location>
</feature>
<dbReference type="STRING" id="983967.A0A1E4T838"/>
<feature type="region of interest" description="Disordered" evidence="4">
    <location>
        <begin position="210"/>
        <end position="318"/>
    </location>
</feature>
<evidence type="ECO:0000313" key="7">
    <source>
        <dbReference type="EMBL" id="ODV87914.1"/>
    </source>
</evidence>
<evidence type="ECO:0008006" key="9">
    <source>
        <dbReference type="Google" id="ProtNLM"/>
    </source>
</evidence>
<evidence type="ECO:0000256" key="4">
    <source>
        <dbReference type="SAM" id="MobiDB-lite"/>
    </source>
</evidence>
<proteinExistence type="inferred from homology"/>
<dbReference type="OrthoDB" id="444809at2759"/>
<keyword evidence="8" id="KW-1185">Reference proteome</keyword>
<keyword evidence="3" id="KW-0539">Nucleus</keyword>
<feature type="region of interest" description="Disordered" evidence="4">
    <location>
        <begin position="398"/>
        <end position="463"/>
    </location>
</feature>
<dbReference type="GO" id="GO:0042274">
    <property type="term" value="P:ribosomal small subunit biogenesis"/>
    <property type="evidence" value="ECO:0007669"/>
    <property type="project" value="TreeGrafter"/>
</dbReference>
<feature type="compositionally biased region" description="Basic and acidic residues" evidence="4">
    <location>
        <begin position="165"/>
        <end position="176"/>
    </location>
</feature>
<dbReference type="GO" id="GO:0005730">
    <property type="term" value="C:nucleolus"/>
    <property type="evidence" value="ECO:0007669"/>
    <property type="project" value="TreeGrafter"/>
</dbReference>
<dbReference type="GO" id="GO:0003677">
    <property type="term" value="F:DNA binding"/>
    <property type="evidence" value="ECO:0007669"/>
    <property type="project" value="TreeGrafter"/>
</dbReference>
<feature type="compositionally biased region" description="Basic and acidic residues" evidence="4">
    <location>
        <begin position="234"/>
        <end position="257"/>
    </location>
</feature>
<dbReference type="InterPro" id="IPR029190">
    <property type="entry name" value="Rrp14/SURF6_C"/>
</dbReference>
<feature type="compositionally biased region" description="Basic and acidic residues" evidence="4">
    <location>
        <begin position="185"/>
        <end position="197"/>
    </location>
</feature>
<dbReference type="GO" id="GO:0042273">
    <property type="term" value="P:ribosomal large subunit biogenesis"/>
    <property type="evidence" value="ECO:0007669"/>
    <property type="project" value="TreeGrafter"/>
</dbReference>
<dbReference type="Pfam" id="PF04935">
    <property type="entry name" value="SURF6"/>
    <property type="match status" value="1"/>
</dbReference>
<dbReference type="InterPro" id="IPR029188">
    <property type="entry name" value="Rrp14_N"/>
</dbReference>
<evidence type="ECO:0000256" key="2">
    <source>
        <dbReference type="ARBA" id="ARBA00005904"/>
    </source>
</evidence>
<dbReference type="EMBL" id="KV453847">
    <property type="protein sequence ID" value="ODV87914.1"/>
    <property type="molecule type" value="Genomic_DNA"/>
</dbReference>
<feature type="region of interest" description="Disordered" evidence="4">
    <location>
        <begin position="31"/>
        <end position="143"/>
    </location>
</feature>
<accession>A0A1E4T838</accession>
<name>A0A1E4T838_9ASCO</name>
<comment type="similarity">
    <text evidence="2">Belongs to the SURF6 family.</text>
</comment>
<dbReference type="Pfam" id="PF15459">
    <property type="entry name" value="RRP14"/>
    <property type="match status" value="1"/>
</dbReference>
<protein>
    <recommendedName>
        <fullName evidence="9">Ribosomal RNA-processing protein 14/surfeit locus protein 6 C-terminal domain-containing protein</fullName>
    </recommendedName>
</protein>
<dbReference type="Proteomes" id="UP000094801">
    <property type="component" value="Unassembled WGS sequence"/>
</dbReference>
<feature type="compositionally biased region" description="Acidic residues" evidence="4">
    <location>
        <begin position="97"/>
        <end position="106"/>
    </location>
</feature>
<feature type="compositionally biased region" description="Basic and acidic residues" evidence="4">
    <location>
        <begin position="43"/>
        <end position="64"/>
    </location>
</feature>
<feature type="compositionally biased region" description="Gly residues" evidence="4">
    <location>
        <begin position="447"/>
        <end position="457"/>
    </location>
</feature>
<evidence type="ECO:0000256" key="1">
    <source>
        <dbReference type="ARBA" id="ARBA00004123"/>
    </source>
</evidence>
<reference evidence="8" key="1">
    <citation type="submission" date="2016-04" db="EMBL/GenBank/DDBJ databases">
        <title>Comparative genomics of biotechnologically important yeasts.</title>
        <authorList>
            <consortium name="DOE Joint Genome Institute"/>
            <person name="Riley R."/>
            <person name="Haridas S."/>
            <person name="Wolfe K.H."/>
            <person name="Lopes M.R."/>
            <person name="Hittinger C.T."/>
            <person name="Goker M."/>
            <person name="Salamov A."/>
            <person name="Wisecaver J."/>
            <person name="Long T.M."/>
            <person name="Aerts A.L."/>
            <person name="Barry K."/>
            <person name="Choi C."/>
            <person name="Clum A."/>
            <person name="Coughlan A.Y."/>
            <person name="Deshpande S."/>
            <person name="Douglass A.P."/>
            <person name="Hanson S.J."/>
            <person name="Klenk H.-P."/>
            <person name="Labutti K."/>
            <person name="Lapidus A."/>
            <person name="Lindquist E."/>
            <person name="Lipzen A."/>
            <person name="Meier-Kolthoff J.P."/>
            <person name="Ohm R.A."/>
            <person name="Otillar R.P."/>
            <person name="Pangilinan J."/>
            <person name="Peng Y."/>
            <person name="Rokas A."/>
            <person name="Rosa C.A."/>
            <person name="Scheuner C."/>
            <person name="Sibirny A.A."/>
            <person name="Slot J.C."/>
            <person name="Stielow J.B."/>
            <person name="Sun H."/>
            <person name="Kurtzman C.P."/>
            <person name="Blackwell M."/>
            <person name="Grigoriev I.V."/>
            <person name="Jeffries T.W."/>
        </authorList>
    </citation>
    <scope>NUCLEOTIDE SEQUENCE [LARGE SCALE GENOMIC DNA]</scope>
    <source>
        <strain evidence="8">NRRL YB-2248</strain>
    </source>
</reference>
<gene>
    <name evidence="7" type="ORF">CANARDRAFT_26091</name>
</gene>
<evidence type="ECO:0000313" key="8">
    <source>
        <dbReference type="Proteomes" id="UP000094801"/>
    </source>
</evidence>
<feature type="domain" description="Ribosomal RNA-processing protein 14/surfeit locus protein 6 C-terminal" evidence="5">
    <location>
        <begin position="232"/>
        <end position="420"/>
    </location>
</feature>
<feature type="compositionally biased region" description="Basic residues" evidence="4">
    <location>
        <begin position="410"/>
        <end position="424"/>
    </location>
</feature>
<feature type="compositionally biased region" description="Polar residues" evidence="4">
    <location>
        <begin position="299"/>
        <end position="317"/>
    </location>
</feature>
<comment type="subcellular location">
    <subcellularLocation>
        <location evidence="1">Nucleus</location>
    </subcellularLocation>
</comment>
<dbReference type="AlphaFoldDB" id="A0A1E4T838"/>